<proteinExistence type="predicted"/>
<reference evidence="1" key="1">
    <citation type="journal article" date="2015" name="Nature">
        <title>Complex archaea that bridge the gap between prokaryotes and eukaryotes.</title>
        <authorList>
            <person name="Spang A."/>
            <person name="Saw J.H."/>
            <person name="Jorgensen S.L."/>
            <person name="Zaremba-Niedzwiedzka K."/>
            <person name="Martijn J."/>
            <person name="Lind A.E."/>
            <person name="van Eijk R."/>
            <person name="Schleper C."/>
            <person name="Guy L."/>
            <person name="Ettema T.J."/>
        </authorList>
    </citation>
    <scope>NUCLEOTIDE SEQUENCE</scope>
</reference>
<protein>
    <submittedName>
        <fullName evidence="1">Uncharacterized protein</fullName>
    </submittedName>
</protein>
<comment type="caution">
    <text evidence="1">The sequence shown here is derived from an EMBL/GenBank/DDBJ whole genome shotgun (WGS) entry which is preliminary data.</text>
</comment>
<evidence type="ECO:0000313" key="1">
    <source>
        <dbReference type="EMBL" id="KKN52431.1"/>
    </source>
</evidence>
<gene>
    <name evidence="1" type="ORF">LCGC14_0612850</name>
</gene>
<dbReference type="EMBL" id="LAZR01001020">
    <property type="protein sequence ID" value="KKN52431.1"/>
    <property type="molecule type" value="Genomic_DNA"/>
</dbReference>
<accession>A0A0F9TTI2</accession>
<organism evidence="1">
    <name type="scientific">marine sediment metagenome</name>
    <dbReference type="NCBI Taxonomy" id="412755"/>
    <lineage>
        <taxon>unclassified sequences</taxon>
        <taxon>metagenomes</taxon>
        <taxon>ecological metagenomes</taxon>
    </lineage>
</organism>
<dbReference type="AlphaFoldDB" id="A0A0F9TTI2"/>
<sequence>MPTAENAKLQYEAGQNAAGFILLTNAAADYIDYKSAVNLWSNRAGYVPSVKPNGLATGGVITPAISGTNDLVDVAALTCYIAGVLTSVGAATDETCLRGVTTDIYRTNSLTVTSGGAIAVVAGTDHTAVSETRGATGGPPWIDNNAIEIGQVRFILIANAAVVASEIKQVNGVHQERYDYPTWVVEHYDVESGIIGYAGVKFNAALAAIHSEDAGSTVAGKLVYVSYYTPSFADVPQADAFVRPGEAHSVGSKQIYGSVLGSVSKTLNQGGFTAYLLQGVTDGLLLYEGANLLFKFFPDKLNSEYILTQGILGIVESYPAGDEISAVCTISAAKQGVRVTG</sequence>
<name>A0A0F9TTI2_9ZZZZ</name>